<comment type="caution">
    <text evidence="1">The sequence shown here is derived from an EMBL/GenBank/DDBJ whole genome shotgun (WGS) entry which is preliminary data.</text>
</comment>
<reference evidence="2" key="1">
    <citation type="journal article" date="2024" name="Proc. Natl. Acad. Sci. U.S.A.">
        <title>Extraordinary preservation of gene collinearity over three hundred million years revealed in homosporous lycophytes.</title>
        <authorList>
            <person name="Li C."/>
            <person name="Wickell D."/>
            <person name="Kuo L.Y."/>
            <person name="Chen X."/>
            <person name="Nie B."/>
            <person name="Liao X."/>
            <person name="Peng D."/>
            <person name="Ji J."/>
            <person name="Jenkins J."/>
            <person name="Williams M."/>
            <person name="Shu S."/>
            <person name="Plott C."/>
            <person name="Barry K."/>
            <person name="Rajasekar S."/>
            <person name="Grimwood J."/>
            <person name="Han X."/>
            <person name="Sun S."/>
            <person name="Hou Z."/>
            <person name="He W."/>
            <person name="Dai G."/>
            <person name="Sun C."/>
            <person name="Schmutz J."/>
            <person name="Leebens-Mack J.H."/>
            <person name="Li F.W."/>
            <person name="Wang L."/>
        </authorList>
    </citation>
    <scope>NUCLEOTIDE SEQUENCE [LARGE SCALE GENOMIC DNA]</scope>
    <source>
        <strain evidence="2">cv. PW_Plant_1</strain>
    </source>
</reference>
<keyword evidence="2" id="KW-1185">Reference proteome</keyword>
<accession>A0ACC2CPG6</accession>
<dbReference type="EMBL" id="CM055100">
    <property type="protein sequence ID" value="KAJ7543557.1"/>
    <property type="molecule type" value="Genomic_DNA"/>
</dbReference>
<dbReference type="Proteomes" id="UP001162992">
    <property type="component" value="Chromosome 9"/>
</dbReference>
<gene>
    <name evidence="1" type="ORF">O6H91_09G043200</name>
</gene>
<evidence type="ECO:0000313" key="2">
    <source>
        <dbReference type="Proteomes" id="UP001162992"/>
    </source>
</evidence>
<proteinExistence type="predicted"/>
<evidence type="ECO:0000313" key="1">
    <source>
        <dbReference type="EMBL" id="KAJ7543557.1"/>
    </source>
</evidence>
<protein>
    <submittedName>
        <fullName evidence="1">Uncharacterized protein</fullName>
    </submittedName>
</protein>
<sequence length="461" mass="50365">MRMKSEDPDNHNTQGVYLLGSSMHDKNGYSQALEGIREDSSTYLPSPSSYPPPETPQEPMEFLSRTWKISAVDVAKALAPGQVNDTRKLARCTGQSSELSGVLETAPFTFASAMTSKMVMDRILAPTVSQEHSLSQPRRNSNSSASLISYNSDPLTAIPPSPSLANEFRYCQIVPSLKFPFQVRSVRKWLKDLRERRKENIRVQNAQIHAAVCVSAVAAAIAAVAAATASSAIDDGGTKTSIAVASAASLVAAHCVELAENMGAESHQVAAIVSSAVSVKTAGDVMTLTAAAATALRGASTLEARNSKETRKHATVAPYEMSRNYSDGLSLDIVISEDSETEFYNQELLAKGCEFLRRSKAGELKWRFVSIFLDKHGQVVIKLQSKHVGGALKKTEKSVIIDLYPEIPAWPGRNLLENGEQRRYFGIRTNRGVSEFECRSVYLHRLWTQGISHLLLLAHQQ</sequence>
<name>A0ACC2CPG6_DIPCM</name>
<organism evidence="1 2">
    <name type="scientific">Diphasiastrum complanatum</name>
    <name type="common">Issler's clubmoss</name>
    <name type="synonym">Lycopodium complanatum</name>
    <dbReference type="NCBI Taxonomy" id="34168"/>
    <lineage>
        <taxon>Eukaryota</taxon>
        <taxon>Viridiplantae</taxon>
        <taxon>Streptophyta</taxon>
        <taxon>Embryophyta</taxon>
        <taxon>Tracheophyta</taxon>
        <taxon>Lycopodiopsida</taxon>
        <taxon>Lycopodiales</taxon>
        <taxon>Lycopodiaceae</taxon>
        <taxon>Lycopodioideae</taxon>
        <taxon>Diphasiastrum</taxon>
    </lineage>
</organism>